<evidence type="ECO:0000313" key="5">
    <source>
        <dbReference type="Proteomes" id="UP000030848"/>
    </source>
</evidence>
<gene>
    <name evidence="4" type="ORF">MINT15_07220</name>
</gene>
<dbReference type="InterPro" id="IPR046542">
    <property type="entry name" value="DUF6801"/>
</dbReference>
<feature type="domain" description="DUF6801" evidence="3">
    <location>
        <begin position="53"/>
        <end position="175"/>
    </location>
</feature>
<dbReference type="Proteomes" id="UP000030848">
    <property type="component" value="Unassembled WGS sequence"/>
</dbReference>
<evidence type="ECO:0000313" key="4">
    <source>
        <dbReference type="EMBL" id="KHF45505.1"/>
    </source>
</evidence>
<dbReference type="AlphaFoldDB" id="A0A837DE83"/>
<dbReference type="RefSeq" id="WP_037308418.1">
    <property type="nucleotide sequence ID" value="NZ_CALJZO010000106.1"/>
</dbReference>
<feature type="region of interest" description="Disordered" evidence="1">
    <location>
        <begin position="182"/>
        <end position="276"/>
    </location>
</feature>
<evidence type="ECO:0000256" key="2">
    <source>
        <dbReference type="SAM" id="SignalP"/>
    </source>
</evidence>
<proteinExistence type="predicted"/>
<name>A0A837DE83_9PSEU</name>
<sequence length="497" mass="51837">MKPTRFARPRRAVPTAVLGAAVLAGVFGVPSASGGQPAPDGERLGHESPELVYLCDTGTERYEAKVSIGLSLPATSSAGTSVEPTDVAVRLALSESAVAALIERGATSVTGSARFHAEVTTSAQDDAVPRVLAFPEADITSTSLPDSGELRVTAAGVGPEITPEAPGELTLSAGRLNLILGWEPEPSVPEDGSDADPESADDPEVPDDGAETDVPAMAFDCAPKPGQDTTIGGFTVHGAPPGESEDGRSAPTPGGESSSPGDRTTSKGELAQGEIPDECEQIRDEGVAWCAYIGGYSNIDSLDAASRIEPGIMNLSVGSAMLCEDRPGFCQKTIGELNYQGKNQFPPSRNHFHAFGFMPNSAMVELSQLGPMEIEIFFLPTPPYDGLVTANVDMSIRIYDVEVNGTPLEVGDSCRTAEPMRVVLTATYPSYDVDSGGVLDGFTDIPPFSGCGKNGELDALMTGLISGEEYYVKMTQGAICELRNGNGCPPPVPVLQQ</sequence>
<accession>A0A837DE83</accession>
<feature type="chain" id="PRO_5039564818" description="DUF6801 domain-containing protein" evidence="2">
    <location>
        <begin position="33"/>
        <end position="497"/>
    </location>
</feature>
<reference evidence="4 5" key="1">
    <citation type="submission" date="2014-10" db="EMBL/GenBank/DDBJ databases">
        <title>Genome sequence of Micropolyspora internatus JCM3315.</title>
        <authorList>
            <person name="Shin S.-K."/>
            <person name="Yi H."/>
        </authorList>
    </citation>
    <scope>NUCLEOTIDE SEQUENCE [LARGE SCALE GENOMIC DNA]</scope>
    <source>
        <strain evidence="4 5">JCM 3315</strain>
    </source>
</reference>
<evidence type="ECO:0000256" key="1">
    <source>
        <dbReference type="SAM" id="MobiDB-lite"/>
    </source>
</evidence>
<keyword evidence="2" id="KW-0732">Signal</keyword>
<dbReference type="OrthoDB" id="3821392at2"/>
<feature type="signal peptide" evidence="2">
    <location>
        <begin position="1"/>
        <end position="32"/>
    </location>
</feature>
<comment type="caution">
    <text evidence="4">The sequence shown here is derived from an EMBL/GenBank/DDBJ whole genome shotgun (WGS) entry which is preliminary data.</text>
</comment>
<evidence type="ECO:0000259" key="3">
    <source>
        <dbReference type="Pfam" id="PF20611"/>
    </source>
</evidence>
<dbReference type="Pfam" id="PF20611">
    <property type="entry name" value="DUF6801"/>
    <property type="match status" value="1"/>
</dbReference>
<protein>
    <recommendedName>
        <fullName evidence="3">DUF6801 domain-containing protein</fullName>
    </recommendedName>
</protein>
<dbReference type="EMBL" id="JRZE01000002">
    <property type="protein sequence ID" value="KHF45505.1"/>
    <property type="molecule type" value="Genomic_DNA"/>
</dbReference>
<organism evidence="4 5">
    <name type="scientific">Saccharomonospora viridis</name>
    <dbReference type="NCBI Taxonomy" id="1852"/>
    <lineage>
        <taxon>Bacteria</taxon>
        <taxon>Bacillati</taxon>
        <taxon>Actinomycetota</taxon>
        <taxon>Actinomycetes</taxon>
        <taxon>Pseudonocardiales</taxon>
        <taxon>Pseudonocardiaceae</taxon>
        <taxon>Saccharomonospora</taxon>
    </lineage>
</organism>
<feature type="compositionally biased region" description="Acidic residues" evidence="1">
    <location>
        <begin position="191"/>
        <end position="211"/>
    </location>
</feature>